<name>A0A1D1ZUL3_AUXPR</name>
<evidence type="ECO:0000313" key="4">
    <source>
        <dbReference type="EMBL" id="JAT72304.1"/>
    </source>
</evidence>
<proteinExistence type="predicted"/>
<dbReference type="AlphaFoldDB" id="A0A1D1ZUL3"/>
<evidence type="ECO:0000313" key="3">
    <source>
        <dbReference type="EMBL" id="JAT70541.1"/>
    </source>
</evidence>
<reference evidence="3" key="1">
    <citation type="submission" date="2015-08" db="EMBL/GenBank/DDBJ databases">
        <authorList>
            <person name="Babu N.S."/>
            <person name="Beckwith C.J."/>
            <person name="Beseler K.G."/>
            <person name="Brison A."/>
            <person name="Carone J.V."/>
            <person name="Caskin T.P."/>
            <person name="Diamond M."/>
            <person name="Durham M.E."/>
            <person name="Foxe J.M."/>
            <person name="Go M."/>
            <person name="Henderson B.A."/>
            <person name="Jones I.B."/>
            <person name="McGettigan J.A."/>
            <person name="Micheletti S.J."/>
            <person name="Nasrallah M.E."/>
            <person name="Ortiz D."/>
            <person name="Piller C.R."/>
            <person name="Privatt S.R."/>
            <person name="Schneider S.L."/>
            <person name="Sharp S."/>
            <person name="Smith T.C."/>
            <person name="Stanton J.D."/>
            <person name="Ullery H.E."/>
            <person name="Wilson R.J."/>
            <person name="Serrano M.G."/>
            <person name="Buck G."/>
            <person name="Lee V."/>
            <person name="Wang Y."/>
            <person name="Carvalho R."/>
            <person name="Voegtly L."/>
            <person name="Shi R."/>
            <person name="Duckworth R."/>
            <person name="Johnson A."/>
            <person name="Loviza R."/>
            <person name="Walstead R."/>
            <person name="Shah Z."/>
            <person name="Kiflezghi M."/>
            <person name="Wade K."/>
            <person name="Ball S.L."/>
            <person name="Bradley K.W."/>
            <person name="Asai D.J."/>
            <person name="Bowman C.A."/>
            <person name="Russell D.A."/>
            <person name="Pope W.H."/>
            <person name="Jacobs-Sera D."/>
            <person name="Hendrix R.W."/>
            <person name="Hatfull G.F."/>
        </authorList>
    </citation>
    <scope>NUCLEOTIDE SEQUENCE</scope>
</reference>
<sequence>MWDLVATAAAGLNAGVGLEAAVAGCPSANDAEAFGRFVVRSRMLSLFLSTLSCGAAIAAHQAEGHGSLWIVAAVSAGVSIPYNLLLMSSPSPVPAPSNLSSRRPVTFADPPASTLGAEDGGLEDGIQSPSAFAGHPGFHSADLDALDDLGMAKRRSPQQPAQARRLMYAKSGILVNPVDLSRSWSRKFWFQAALSLTVFGGMVSILATRKSSMTAGGGYAPF</sequence>
<keyword evidence="2" id="KW-0812">Transmembrane</keyword>
<organism evidence="3">
    <name type="scientific">Auxenochlorella protothecoides</name>
    <name type="common">Green microalga</name>
    <name type="synonym">Chlorella protothecoides</name>
    <dbReference type="NCBI Taxonomy" id="3075"/>
    <lineage>
        <taxon>Eukaryota</taxon>
        <taxon>Viridiplantae</taxon>
        <taxon>Chlorophyta</taxon>
        <taxon>core chlorophytes</taxon>
        <taxon>Trebouxiophyceae</taxon>
        <taxon>Chlorellales</taxon>
        <taxon>Chlorellaceae</taxon>
        <taxon>Auxenochlorella</taxon>
    </lineage>
</organism>
<dbReference type="EMBL" id="GDKF01006318">
    <property type="protein sequence ID" value="JAT72304.1"/>
    <property type="molecule type" value="Transcribed_RNA"/>
</dbReference>
<evidence type="ECO:0000256" key="1">
    <source>
        <dbReference type="SAM" id="MobiDB-lite"/>
    </source>
</evidence>
<feature type="transmembrane region" description="Helical" evidence="2">
    <location>
        <begin position="188"/>
        <end position="207"/>
    </location>
</feature>
<keyword evidence="2" id="KW-0472">Membrane</keyword>
<accession>A0A1D1ZUL3</accession>
<keyword evidence="2" id="KW-1133">Transmembrane helix</keyword>
<protein>
    <submittedName>
        <fullName evidence="3">Uncharacterized protein</fullName>
    </submittedName>
</protein>
<dbReference type="EMBL" id="GDKF01008081">
    <property type="protein sequence ID" value="JAT70541.1"/>
    <property type="molecule type" value="Transcribed_RNA"/>
</dbReference>
<gene>
    <name evidence="3" type="ORF">g.19512</name>
    <name evidence="4" type="ORF">g.19513</name>
</gene>
<feature type="region of interest" description="Disordered" evidence="1">
    <location>
        <begin position="94"/>
        <end position="120"/>
    </location>
</feature>
<evidence type="ECO:0000256" key="2">
    <source>
        <dbReference type="SAM" id="Phobius"/>
    </source>
</evidence>